<evidence type="ECO:0000256" key="1">
    <source>
        <dbReference type="SAM" id="MobiDB-lite"/>
    </source>
</evidence>
<feature type="compositionally biased region" description="Acidic residues" evidence="1">
    <location>
        <begin position="650"/>
        <end position="675"/>
    </location>
</feature>
<protein>
    <submittedName>
        <fullName evidence="2">Uncharacterized protein</fullName>
    </submittedName>
</protein>
<reference evidence="2 3" key="1">
    <citation type="submission" date="2017-11" db="EMBL/GenBank/DDBJ databases">
        <title>De novo assembly and phasing of dikaryotic genomes from two isolates of Puccinia coronata f. sp. avenae, the causal agent of oat crown rust.</title>
        <authorList>
            <person name="Miller M.E."/>
            <person name="Zhang Y."/>
            <person name="Omidvar V."/>
            <person name="Sperschneider J."/>
            <person name="Schwessinger B."/>
            <person name="Raley C."/>
            <person name="Palmer J.M."/>
            <person name="Garnica D."/>
            <person name="Upadhyaya N."/>
            <person name="Rathjen J."/>
            <person name="Taylor J.M."/>
            <person name="Park R.F."/>
            <person name="Dodds P.N."/>
            <person name="Hirsch C.D."/>
            <person name="Kianian S.F."/>
            <person name="Figueroa M."/>
        </authorList>
    </citation>
    <scope>NUCLEOTIDE SEQUENCE [LARGE SCALE GENOMIC DNA]</scope>
    <source>
        <strain evidence="2">12SD80</strain>
    </source>
</reference>
<dbReference type="EMBL" id="PGCI01000223">
    <property type="protein sequence ID" value="PLW33304.1"/>
    <property type="molecule type" value="Genomic_DNA"/>
</dbReference>
<feature type="compositionally biased region" description="Polar residues" evidence="1">
    <location>
        <begin position="1"/>
        <end position="13"/>
    </location>
</feature>
<accession>A0A2N5U6B3</accession>
<organism evidence="2 3">
    <name type="scientific">Puccinia coronata f. sp. avenae</name>
    <dbReference type="NCBI Taxonomy" id="200324"/>
    <lineage>
        <taxon>Eukaryota</taxon>
        <taxon>Fungi</taxon>
        <taxon>Dikarya</taxon>
        <taxon>Basidiomycota</taxon>
        <taxon>Pucciniomycotina</taxon>
        <taxon>Pucciniomycetes</taxon>
        <taxon>Pucciniales</taxon>
        <taxon>Pucciniaceae</taxon>
        <taxon>Puccinia</taxon>
    </lineage>
</organism>
<feature type="compositionally biased region" description="Low complexity" evidence="1">
    <location>
        <begin position="77"/>
        <end position="101"/>
    </location>
</feature>
<evidence type="ECO:0000313" key="3">
    <source>
        <dbReference type="Proteomes" id="UP000235392"/>
    </source>
</evidence>
<comment type="caution">
    <text evidence="2">The sequence shown here is derived from an EMBL/GenBank/DDBJ whole genome shotgun (WGS) entry which is preliminary data.</text>
</comment>
<feature type="compositionally biased region" description="Polar residues" evidence="1">
    <location>
        <begin position="24"/>
        <end position="46"/>
    </location>
</feature>
<feature type="region of interest" description="Disordered" evidence="1">
    <location>
        <begin position="1"/>
        <end position="46"/>
    </location>
</feature>
<feature type="region of interest" description="Disordered" evidence="1">
    <location>
        <begin position="578"/>
        <end position="699"/>
    </location>
</feature>
<dbReference type="AlphaFoldDB" id="A0A2N5U6B3"/>
<feature type="compositionally biased region" description="Basic residues" evidence="1">
    <location>
        <begin position="635"/>
        <end position="645"/>
    </location>
</feature>
<feature type="compositionally biased region" description="Low complexity" evidence="1">
    <location>
        <begin position="335"/>
        <end position="348"/>
    </location>
</feature>
<feature type="compositionally biased region" description="Low complexity" evidence="1">
    <location>
        <begin position="109"/>
        <end position="118"/>
    </location>
</feature>
<proteinExistence type="predicted"/>
<feature type="region of interest" description="Disordered" evidence="1">
    <location>
        <begin position="77"/>
        <end position="128"/>
    </location>
</feature>
<name>A0A2N5U6B3_9BASI</name>
<feature type="compositionally biased region" description="Polar residues" evidence="1">
    <location>
        <begin position="584"/>
        <end position="596"/>
    </location>
</feature>
<feature type="compositionally biased region" description="Low complexity" evidence="1">
    <location>
        <begin position="603"/>
        <end position="614"/>
    </location>
</feature>
<sequence length="699" mass="74891">MAPGSPSRTQSFLPSVLQRPLARSSRSSDVQRASDQSLQSFASQLPSQKTTICAPAHLLRAAARLSDAQRDSNCLLLSSPSKKQQSTPAAPSSRAATQAQAIPPLFDLPSIPMSHSGPPSMPSFGFAPLGQAPTSFSSSTDFSQGTGNNWINNLSYGQHHSGYHHNPDNYHPYDNRYQSEQMLYGTAPNSQQFGHHHQDCLQPFLSVGQNQPQIAIAPLCHPQVQPAISQGPPRPLPLQGPPIPTPVPQMNPAPQVQPAILQGPPRQLQGPPIPAPEPAPCPLPGWDQLNAEAPAIAVAALTTNGLSDPPASAPTSDQEPLQDGTGMTPGGLVNTSTTTTSTTPMTPTDPALLRPANENAKNKTNPQPAPDGTRAVLAVQLKRLGEAYQVEGFMVLVTRRGKRVVVTAGGSHLGQQYIDMTELEEDNSGPVQDFCKFVNGQSVVKKLIKKLTGSAIPALTKPRKERKERVILADGKYDKGTKKANLSDVREKLGTALAAATGGCYTQGRPGDTAAKLKELGVQLRVQANDMNVTPDFLCGRLANKWDIDLQHLQVAMGKGWMKLKGPESTANNTVDVIGAVPDSKNNTASNSNDTVAPNPDKNTGLNPANNNNNVTDITKRGVKRSGGKIDQGKSSKRSRTAKGRKLVDPLEEEDEEEESEEENSSDNYDDDTSNDDTSKEDSNNEDQSDDEYDNDSDM</sequence>
<gene>
    <name evidence="2" type="ORF">PCASD_15526</name>
</gene>
<feature type="region of interest" description="Disordered" evidence="1">
    <location>
        <begin position="304"/>
        <end position="372"/>
    </location>
</feature>
<feature type="compositionally biased region" description="Acidic residues" evidence="1">
    <location>
        <begin position="684"/>
        <end position="699"/>
    </location>
</feature>
<evidence type="ECO:0000313" key="2">
    <source>
        <dbReference type="EMBL" id="PLW33304.1"/>
    </source>
</evidence>
<dbReference type="Proteomes" id="UP000235392">
    <property type="component" value="Unassembled WGS sequence"/>
</dbReference>